<dbReference type="Gene3D" id="1.20.120.20">
    <property type="entry name" value="Apolipoprotein"/>
    <property type="match status" value="1"/>
</dbReference>
<keyword evidence="4" id="KW-1185">Reference proteome</keyword>
<keyword evidence="2" id="KW-1133">Transmembrane helix</keyword>
<keyword evidence="2" id="KW-0472">Membrane</keyword>
<keyword evidence="2" id="KW-0812">Transmembrane</keyword>
<gene>
    <name evidence="3" type="ORF">SAMN04489747_3710</name>
</gene>
<evidence type="ECO:0000313" key="4">
    <source>
        <dbReference type="Proteomes" id="UP000198546"/>
    </source>
</evidence>
<dbReference type="Proteomes" id="UP000198546">
    <property type="component" value="Chromosome i"/>
</dbReference>
<organism evidence="3 4">
    <name type="scientific">Auraticoccus monumenti</name>
    <dbReference type="NCBI Taxonomy" id="675864"/>
    <lineage>
        <taxon>Bacteria</taxon>
        <taxon>Bacillati</taxon>
        <taxon>Actinomycetota</taxon>
        <taxon>Actinomycetes</taxon>
        <taxon>Propionibacteriales</taxon>
        <taxon>Propionibacteriaceae</taxon>
        <taxon>Auraticoccus</taxon>
    </lineage>
</organism>
<protein>
    <submittedName>
        <fullName evidence="3">Uncharacterized protein</fullName>
    </submittedName>
</protein>
<feature type="compositionally biased region" description="Low complexity" evidence="1">
    <location>
        <begin position="185"/>
        <end position="201"/>
    </location>
</feature>
<feature type="compositionally biased region" description="Low complexity" evidence="1">
    <location>
        <begin position="211"/>
        <end position="227"/>
    </location>
</feature>
<reference evidence="3 4" key="1">
    <citation type="submission" date="2016-10" db="EMBL/GenBank/DDBJ databases">
        <authorList>
            <person name="de Groot N.N."/>
        </authorList>
    </citation>
    <scope>NUCLEOTIDE SEQUENCE [LARGE SCALE GENOMIC DNA]</scope>
    <source>
        <strain evidence="3 4">MON 2.2</strain>
    </source>
</reference>
<evidence type="ECO:0000256" key="1">
    <source>
        <dbReference type="SAM" id="MobiDB-lite"/>
    </source>
</evidence>
<feature type="transmembrane region" description="Helical" evidence="2">
    <location>
        <begin position="151"/>
        <end position="169"/>
    </location>
</feature>
<dbReference type="STRING" id="675864.SAMN04489747_3710"/>
<proteinExistence type="predicted"/>
<dbReference type="AlphaFoldDB" id="A0A1G7DTZ7"/>
<accession>A0A1G7DTZ7</accession>
<sequence length="307" mass="31971">MSRKKAKVLRAAAETTHTAAERGADAVEKAVDAISDYVDSLSPYVEAAGDRVGPLAQQAKARSAAAAHQAVDALAPVLSDAREFVSPAVESARGKVQDDLLPRLSEVLERAADSDVARTATSRGAATMAALKGELELPQPKKEKKGGVGRVIRRIALVAALLGVGYVAFKKFFGPKDSGWETYQPSAPYSGSTTTTATPAEKPAEPADSQPSTAEEAIAAATSETPSGETPAESVDRVDSLAGDAAGRYGSNAYVGAEPPADFTVKGNERSMKYHTVESGGYERTIADVWFADEAAAEAAGFTKAQR</sequence>
<evidence type="ECO:0000313" key="3">
    <source>
        <dbReference type="EMBL" id="SDE54921.1"/>
    </source>
</evidence>
<dbReference type="EMBL" id="LT629688">
    <property type="protein sequence ID" value="SDE54921.1"/>
    <property type="molecule type" value="Genomic_DNA"/>
</dbReference>
<name>A0A1G7DTZ7_9ACTN</name>
<evidence type="ECO:0000256" key="2">
    <source>
        <dbReference type="SAM" id="Phobius"/>
    </source>
</evidence>
<feature type="region of interest" description="Disordered" evidence="1">
    <location>
        <begin position="180"/>
        <end position="235"/>
    </location>
</feature>